<reference evidence="1" key="1">
    <citation type="submission" date="2020-07" db="EMBL/GenBank/DDBJ databases">
        <title>Comparative genomics analyses of Lactobacillus crispatus isolated from different ecological niches.</title>
        <authorList>
            <person name="Mancino W."/>
            <person name="Mancabelli L."/>
            <person name="Lugli G.A."/>
            <person name="Milani C."/>
            <person name="Viappiani A."/>
            <person name="Anzalone R."/>
            <person name="Longhi G."/>
            <person name="Ventura M."/>
            <person name="Turroni F."/>
        </authorList>
    </citation>
    <scope>NUCLEOTIDE SEQUENCE</scope>
    <source>
        <strain evidence="1">LB65</strain>
    </source>
</reference>
<organism evidence="1 2">
    <name type="scientific">Lactobacillus crispatus</name>
    <dbReference type="NCBI Taxonomy" id="47770"/>
    <lineage>
        <taxon>Bacteria</taxon>
        <taxon>Bacillati</taxon>
        <taxon>Bacillota</taxon>
        <taxon>Bacilli</taxon>
        <taxon>Lactobacillales</taxon>
        <taxon>Lactobacillaceae</taxon>
        <taxon>Lactobacillus</taxon>
    </lineage>
</organism>
<proteinExistence type="predicted"/>
<sequence length="33" mass="3816">MTGQVMAIGIIILALRLLTRDKKPAPQRIERRR</sequence>
<name>A0AAW4DNI5_9LACO</name>
<dbReference type="Proteomes" id="UP001194414">
    <property type="component" value="Unassembled WGS sequence"/>
</dbReference>
<evidence type="ECO:0000313" key="2">
    <source>
        <dbReference type="Proteomes" id="UP001194414"/>
    </source>
</evidence>
<accession>A0AAW4DNI5</accession>
<comment type="caution">
    <text evidence="1">The sequence shown here is derived from an EMBL/GenBank/DDBJ whole genome shotgun (WGS) entry which is preliminary data.</text>
</comment>
<protein>
    <submittedName>
        <fullName evidence="1">Uncharacterized protein</fullName>
    </submittedName>
</protein>
<dbReference type="EMBL" id="JACCPP010000009">
    <property type="protein sequence ID" value="MBI1707605.1"/>
    <property type="molecule type" value="Genomic_DNA"/>
</dbReference>
<dbReference type="AlphaFoldDB" id="A0AAW4DNI5"/>
<gene>
    <name evidence="1" type="ORF">HYQ56_0584</name>
</gene>
<evidence type="ECO:0000313" key="1">
    <source>
        <dbReference type="EMBL" id="MBI1707605.1"/>
    </source>
</evidence>